<dbReference type="GO" id="GO:0000932">
    <property type="term" value="C:P-body"/>
    <property type="evidence" value="ECO:0007669"/>
    <property type="project" value="TreeGrafter"/>
</dbReference>
<organism evidence="3 4">
    <name type="scientific">Streblomastix strix</name>
    <dbReference type="NCBI Taxonomy" id="222440"/>
    <lineage>
        <taxon>Eukaryota</taxon>
        <taxon>Metamonada</taxon>
        <taxon>Preaxostyla</taxon>
        <taxon>Oxymonadida</taxon>
        <taxon>Streblomastigidae</taxon>
        <taxon>Streblomastix</taxon>
    </lineage>
</organism>
<feature type="domain" description="CCR4-NOT transcription complex subunit 1 CAF1-binding" evidence="2">
    <location>
        <begin position="251"/>
        <end position="314"/>
    </location>
</feature>
<feature type="region of interest" description="Disordered" evidence="1">
    <location>
        <begin position="479"/>
        <end position="519"/>
    </location>
</feature>
<dbReference type="Proteomes" id="UP000324800">
    <property type="component" value="Unassembled WGS sequence"/>
</dbReference>
<feature type="compositionally biased region" description="Basic and acidic residues" evidence="1">
    <location>
        <begin position="439"/>
        <end position="452"/>
    </location>
</feature>
<evidence type="ECO:0000259" key="2">
    <source>
        <dbReference type="Pfam" id="PF16415"/>
    </source>
</evidence>
<feature type="compositionally biased region" description="Low complexity" evidence="1">
    <location>
        <begin position="484"/>
        <end position="519"/>
    </location>
</feature>
<feature type="compositionally biased region" description="Polar residues" evidence="1">
    <location>
        <begin position="633"/>
        <end position="654"/>
    </location>
</feature>
<dbReference type="GO" id="GO:0030015">
    <property type="term" value="C:CCR4-NOT core complex"/>
    <property type="evidence" value="ECO:0007669"/>
    <property type="project" value="InterPro"/>
</dbReference>
<dbReference type="InterPro" id="IPR040398">
    <property type="entry name" value="Not1"/>
</dbReference>
<gene>
    <name evidence="3" type="ORF">EZS28_033367</name>
</gene>
<dbReference type="InterPro" id="IPR032191">
    <property type="entry name" value="CNOT1_CAF1_bind"/>
</dbReference>
<dbReference type="Pfam" id="PF16415">
    <property type="entry name" value="CNOT1_CAF1_bind"/>
    <property type="match status" value="1"/>
</dbReference>
<feature type="compositionally biased region" description="Low complexity" evidence="1">
    <location>
        <begin position="97"/>
        <end position="114"/>
    </location>
</feature>
<reference evidence="3 4" key="1">
    <citation type="submission" date="2019-03" db="EMBL/GenBank/DDBJ databases">
        <title>Single cell metagenomics reveals metabolic interactions within the superorganism composed of flagellate Streblomastix strix and complex community of Bacteroidetes bacteria on its surface.</title>
        <authorList>
            <person name="Treitli S.C."/>
            <person name="Kolisko M."/>
            <person name="Husnik F."/>
            <person name="Keeling P."/>
            <person name="Hampl V."/>
        </authorList>
    </citation>
    <scope>NUCLEOTIDE SEQUENCE [LARGE SCALE GENOMIC DNA]</scope>
    <source>
        <strain evidence="3">ST1C</strain>
    </source>
</reference>
<feature type="region of interest" description="Disordered" evidence="1">
    <location>
        <begin position="32"/>
        <end position="59"/>
    </location>
</feature>
<dbReference type="PANTHER" id="PTHR13162">
    <property type="entry name" value="CCR4-NOT TRANSCRIPTION COMPLEX"/>
    <property type="match status" value="1"/>
</dbReference>
<name>A0A5J4UKB6_9EUKA</name>
<feature type="compositionally biased region" description="Polar residues" evidence="1">
    <location>
        <begin position="76"/>
        <end position="96"/>
    </location>
</feature>
<feature type="region of interest" description="Disordered" evidence="1">
    <location>
        <begin position="620"/>
        <end position="675"/>
    </location>
</feature>
<dbReference type="GO" id="GO:0017148">
    <property type="term" value="P:negative regulation of translation"/>
    <property type="evidence" value="ECO:0007669"/>
    <property type="project" value="InterPro"/>
</dbReference>
<protein>
    <recommendedName>
        <fullName evidence="2">CCR4-NOT transcription complex subunit 1 CAF1-binding domain-containing protein</fullName>
    </recommendedName>
</protein>
<feature type="compositionally biased region" description="Basic and acidic residues" evidence="1">
    <location>
        <begin position="41"/>
        <end position="56"/>
    </location>
</feature>
<proteinExistence type="predicted"/>
<evidence type="ECO:0000256" key="1">
    <source>
        <dbReference type="SAM" id="MobiDB-lite"/>
    </source>
</evidence>
<comment type="caution">
    <text evidence="3">The sequence shown here is derived from an EMBL/GenBank/DDBJ whole genome shotgun (WGS) entry which is preliminary data.</text>
</comment>
<dbReference type="GO" id="GO:0000288">
    <property type="term" value="P:nuclear-transcribed mRNA catabolic process, deadenylation-dependent decay"/>
    <property type="evidence" value="ECO:0007669"/>
    <property type="project" value="TreeGrafter"/>
</dbReference>
<dbReference type="PANTHER" id="PTHR13162:SF8">
    <property type="entry name" value="CCR4-NOT TRANSCRIPTION COMPLEX SUBUNIT 1"/>
    <property type="match status" value="1"/>
</dbReference>
<feature type="region of interest" description="Disordered" evidence="1">
    <location>
        <begin position="734"/>
        <end position="765"/>
    </location>
</feature>
<feature type="region of interest" description="Disordered" evidence="1">
    <location>
        <begin position="76"/>
        <end position="141"/>
    </location>
</feature>
<dbReference type="AlphaFoldDB" id="A0A5J4UKB6"/>
<dbReference type="GO" id="GO:0060090">
    <property type="term" value="F:molecular adaptor activity"/>
    <property type="evidence" value="ECO:0007669"/>
    <property type="project" value="TreeGrafter"/>
</dbReference>
<dbReference type="EMBL" id="SNRW01014776">
    <property type="protein sequence ID" value="KAA6371106.1"/>
    <property type="molecule type" value="Genomic_DNA"/>
</dbReference>
<dbReference type="Gene3D" id="1.25.40.180">
    <property type="match status" value="2"/>
</dbReference>
<feature type="non-terminal residue" evidence="3">
    <location>
        <position position="919"/>
    </location>
</feature>
<evidence type="ECO:0000313" key="3">
    <source>
        <dbReference type="EMBL" id="KAA6371106.1"/>
    </source>
</evidence>
<feature type="compositionally biased region" description="Basic and acidic residues" evidence="1">
    <location>
        <begin position="620"/>
        <end position="631"/>
    </location>
</feature>
<accession>A0A5J4UKB6</accession>
<feature type="compositionally biased region" description="Pro residues" evidence="1">
    <location>
        <begin position="115"/>
        <end position="130"/>
    </location>
</feature>
<sequence>MYQTKPIAIPQVLFQNALVMLFNDIVQTNVSSSASNLSKKLQQENEKGKTKIDNVRKGIQNNKDIGFKVDQEKGFDNQQKQQDNIHSLSPTPDTIQNRPSNRSNSTNRIQQLPTQIPPPPTQVPPIPDPPSSIQGQSNKEQLSLTKSHIPGLYTNHQLNSVYGPLFTSYVAKYITIVRIIQEENHVPLYAELITSNVSDKDFPELWRSLRKEVIQECFSCVRVLINYDYSGSENGQQKLGSGNGANGLLKEETGVQERQQLKRLGTFLGLALLKQGIPIMQKQLDLRQLILYGYQYGKLSFVIPFICSLLYNANIIFGGRNPSQASAQLSKDTSSNSSTGNTKQESIAFQNNLSKSTPIQNKIKSGQSSSEKLIVFTLRQPWICSIVALARELYDLPLKNILQFEFENLFKRLGIDIALGQQQDEQSPGVMNSGVISPLERKAGDVKEEEKGSLSPLDSIPASQSQQFSSQIPKISSQTQILAQQNSSSTQSVNSPQFRPLTPSIQSQVSPSPSPSFSQQLQLSSTFLGQGSSVFALGAAPSLQASLNDRGGVANVSMSGNTVGGLLGTNSQEILPISTQRMFERKRNEMQQLLENTKMLIDPLLNPDLDTNVIRRILESKNNEEKNDERNNQINLTQSNPNIQDSESKQNQLPPLTGDQQQQQSSSIHHPTEQKERQFSLFIQQRISNLFGYQPSLVSSSTSQQKDPSRQTTPTLNVEAAPYQPLKQQLLFQTQQQIKQARENDGPPTQDMNGDQNKTKQQQNQITNQAASNNQNIINNTQIPQIPSILIPPKVNKEPLSLKEQAHLFAQQMLQWKGLREAVEETARNEYNKMKESIFKTVNQVSNQITLSLAVKDFVFFPFFLQRSEPPNDPSQIQTSDDANESEFLPPQNIHIKYDENSLRRYAHKILIGIVGTFA</sequence>
<evidence type="ECO:0000313" key="4">
    <source>
        <dbReference type="Proteomes" id="UP000324800"/>
    </source>
</evidence>
<dbReference type="OrthoDB" id="1933107at2759"/>
<feature type="region of interest" description="Disordered" evidence="1">
    <location>
        <begin position="423"/>
        <end position="462"/>
    </location>
</feature>